<dbReference type="PRINTS" id="PR00691">
    <property type="entry name" value="ADHESINB"/>
</dbReference>
<dbReference type="Pfam" id="PF01297">
    <property type="entry name" value="ZnuA"/>
    <property type="match status" value="1"/>
</dbReference>
<evidence type="ECO:0000256" key="4">
    <source>
        <dbReference type="ARBA" id="ARBA00022729"/>
    </source>
</evidence>
<dbReference type="InterPro" id="IPR006129">
    <property type="entry name" value="AdhesinB"/>
</dbReference>
<sequence>MLRRLALLLFVQLCALPALAEAPKVVTDIPATESLVAQIMGETGSPSVLMGAGTDPHHYQLKPSQARALQDADLLIWIGPEMSPWLQRVAARMPKGHSMPLLAVQDTRRLPLAAGDDHGGDDHGGDSDGHEHVSDIDPHAWLDPENGKIWARAIADALAARDPGNAATYRANLDKVIASIAQAEAEAEVVQLLAPERNKNFIVFHDAYRYFITYFNIGPVEALTLSDGSPPSAARLSQLKTRIARAGAVCAFPEAQHDTRLLQAAIEGTGARLGEPLDPSGTTLKAGPDLYQRLILALAQSIANCLAG</sequence>
<accession>A0ABW4R9P1</accession>
<dbReference type="Gene3D" id="3.40.50.1980">
    <property type="entry name" value="Nitrogenase molybdenum iron protein domain"/>
    <property type="match status" value="2"/>
</dbReference>
<keyword evidence="3 6" id="KW-0813">Transport</keyword>
<dbReference type="PANTHER" id="PTHR42953">
    <property type="entry name" value="HIGH-AFFINITY ZINC UPTAKE SYSTEM PROTEIN ZNUA-RELATED"/>
    <property type="match status" value="1"/>
</dbReference>
<feature type="region of interest" description="Disordered" evidence="7">
    <location>
        <begin position="112"/>
        <end position="132"/>
    </location>
</feature>
<proteinExistence type="inferred from homology"/>
<keyword evidence="10" id="KW-1185">Reference proteome</keyword>
<evidence type="ECO:0000313" key="10">
    <source>
        <dbReference type="Proteomes" id="UP001597213"/>
    </source>
</evidence>
<protein>
    <recommendedName>
        <fullName evidence="2">High-affinity zinc uptake system protein ZnuA</fullName>
    </recommendedName>
</protein>
<dbReference type="Proteomes" id="UP001597213">
    <property type="component" value="Unassembled WGS sequence"/>
</dbReference>
<evidence type="ECO:0000256" key="8">
    <source>
        <dbReference type="SAM" id="SignalP"/>
    </source>
</evidence>
<evidence type="ECO:0000256" key="2">
    <source>
        <dbReference type="ARBA" id="ARBA00015915"/>
    </source>
</evidence>
<dbReference type="EMBL" id="JBHUEN010000043">
    <property type="protein sequence ID" value="MFD1882827.1"/>
    <property type="molecule type" value="Genomic_DNA"/>
</dbReference>
<keyword evidence="4 8" id="KW-0732">Signal</keyword>
<name>A0ABW4R9P1_9RHOB</name>
<gene>
    <name evidence="9" type="ORF">ACFSCT_13980</name>
</gene>
<dbReference type="InterPro" id="IPR006128">
    <property type="entry name" value="Lipoprotein_PsaA-like"/>
</dbReference>
<keyword evidence="5" id="KW-0406">Ion transport</keyword>
<evidence type="ECO:0000256" key="7">
    <source>
        <dbReference type="SAM" id="MobiDB-lite"/>
    </source>
</evidence>
<evidence type="ECO:0000256" key="5">
    <source>
        <dbReference type="ARBA" id="ARBA00022906"/>
    </source>
</evidence>
<evidence type="ECO:0000313" key="9">
    <source>
        <dbReference type="EMBL" id="MFD1882827.1"/>
    </source>
</evidence>
<reference evidence="10" key="1">
    <citation type="journal article" date="2019" name="Int. J. Syst. Evol. Microbiol.">
        <title>The Global Catalogue of Microorganisms (GCM) 10K type strain sequencing project: providing services to taxonomists for standard genome sequencing and annotation.</title>
        <authorList>
            <consortium name="The Broad Institute Genomics Platform"/>
            <consortium name="The Broad Institute Genome Sequencing Center for Infectious Disease"/>
            <person name="Wu L."/>
            <person name="Ma J."/>
        </authorList>
    </citation>
    <scope>NUCLEOTIDE SEQUENCE [LARGE SCALE GENOMIC DNA]</scope>
    <source>
        <strain evidence="10">CCUG 56029</strain>
    </source>
</reference>
<dbReference type="SUPFAM" id="SSF53807">
    <property type="entry name" value="Helical backbone' metal receptor"/>
    <property type="match status" value="1"/>
</dbReference>
<dbReference type="InterPro" id="IPR006127">
    <property type="entry name" value="ZnuA-like"/>
</dbReference>
<dbReference type="RefSeq" id="WP_379143705.1">
    <property type="nucleotide sequence ID" value="NZ_JBHUEN010000043.1"/>
</dbReference>
<dbReference type="PANTHER" id="PTHR42953:SF3">
    <property type="entry name" value="HIGH-AFFINITY ZINC UPTAKE SYSTEM PROTEIN ZNUA"/>
    <property type="match status" value="1"/>
</dbReference>
<evidence type="ECO:0000256" key="3">
    <source>
        <dbReference type="ARBA" id="ARBA00022448"/>
    </source>
</evidence>
<dbReference type="PRINTS" id="PR00690">
    <property type="entry name" value="ADHESNFAMILY"/>
</dbReference>
<comment type="similarity">
    <text evidence="1 6">Belongs to the bacterial solute-binding protein 9 family.</text>
</comment>
<feature type="chain" id="PRO_5045300497" description="High-affinity zinc uptake system protein ZnuA" evidence="8">
    <location>
        <begin position="21"/>
        <end position="308"/>
    </location>
</feature>
<organism evidence="9 10">
    <name type="scientific">Paracoccus pacificus</name>
    <dbReference type="NCBI Taxonomy" id="1463598"/>
    <lineage>
        <taxon>Bacteria</taxon>
        <taxon>Pseudomonadati</taxon>
        <taxon>Pseudomonadota</taxon>
        <taxon>Alphaproteobacteria</taxon>
        <taxon>Rhodobacterales</taxon>
        <taxon>Paracoccaceae</taxon>
        <taxon>Paracoccus</taxon>
    </lineage>
</organism>
<evidence type="ECO:0000256" key="1">
    <source>
        <dbReference type="ARBA" id="ARBA00011028"/>
    </source>
</evidence>
<feature type="compositionally biased region" description="Basic and acidic residues" evidence="7">
    <location>
        <begin position="115"/>
        <end position="132"/>
    </location>
</feature>
<comment type="caution">
    <text evidence="9">The sequence shown here is derived from an EMBL/GenBank/DDBJ whole genome shotgun (WGS) entry which is preliminary data.</text>
</comment>
<keyword evidence="5" id="KW-0862">Zinc</keyword>
<keyword evidence="5" id="KW-0864">Zinc transport</keyword>
<evidence type="ECO:0000256" key="6">
    <source>
        <dbReference type="RuleBase" id="RU003512"/>
    </source>
</evidence>
<feature type="signal peptide" evidence="8">
    <location>
        <begin position="1"/>
        <end position="20"/>
    </location>
</feature>
<dbReference type="InterPro" id="IPR050492">
    <property type="entry name" value="Bact_metal-bind_prot9"/>
</dbReference>